<dbReference type="InterPro" id="IPR034857">
    <property type="entry name" value="PB1_TFG"/>
</dbReference>
<dbReference type="PANTHER" id="PTHR15335:SF7">
    <property type="entry name" value="PROTEIN TFG"/>
    <property type="match status" value="1"/>
</dbReference>
<dbReference type="GO" id="GO:0042802">
    <property type="term" value="F:identical protein binding"/>
    <property type="evidence" value="ECO:0007669"/>
    <property type="project" value="InterPro"/>
</dbReference>
<dbReference type="Pfam" id="PF00564">
    <property type="entry name" value="PB1"/>
    <property type="match status" value="1"/>
</dbReference>
<evidence type="ECO:0000313" key="3">
    <source>
        <dbReference type="EMBL" id="KAK4872677.1"/>
    </source>
</evidence>
<dbReference type="InterPro" id="IPR033512">
    <property type="entry name" value="TFG"/>
</dbReference>
<dbReference type="AlphaFoldDB" id="A0AAN7PPQ1"/>
<comment type="caution">
    <text evidence="3">The sequence shown here is derived from an EMBL/GenBank/DDBJ whole genome shotgun (WGS) entry which is preliminary data.</text>
</comment>
<feature type="region of interest" description="Disordered" evidence="1">
    <location>
        <begin position="259"/>
        <end position="328"/>
    </location>
</feature>
<feature type="compositionally biased region" description="Low complexity" evidence="1">
    <location>
        <begin position="183"/>
        <end position="193"/>
    </location>
</feature>
<feature type="domain" description="PB1" evidence="2">
    <location>
        <begin position="12"/>
        <end position="93"/>
    </location>
</feature>
<feature type="compositionally biased region" description="Polar residues" evidence="1">
    <location>
        <begin position="266"/>
        <end position="294"/>
    </location>
</feature>
<accession>A0AAN7PPQ1</accession>
<feature type="region of interest" description="Disordered" evidence="1">
    <location>
        <begin position="147"/>
        <end position="235"/>
    </location>
</feature>
<dbReference type="GO" id="GO:0048208">
    <property type="term" value="P:COPII vesicle coating"/>
    <property type="evidence" value="ECO:0007669"/>
    <property type="project" value="InterPro"/>
</dbReference>
<organism evidence="3 4">
    <name type="scientific">Aquatica leii</name>
    <dbReference type="NCBI Taxonomy" id="1421715"/>
    <lineage>
        <taxon>Eukaryota</taxon>
        <taxon>Metazoa</taxon>
        <taxon>Ecdysozoa</taxon>
        <taxon>Arthropoda</taxon>
        <taxon>Hexapoda</taxon>
        <taxon>Insecta</taxon>
        <taxon>Pterygota</taxon>
        <taxon>Neoptera</taxon>
        <taxon>Endopterygota</taxon>
        <taxon>Coleoptera</taxon>
        <taxon>Polyphaga</taxon>
        <taxon>Elateriformia</taxon>
        <taxon>Elateroidea</taxon>
        <taxon>Lampyridae</taxon>
        <taxon>Luciolinae</taxon>
        <taxon>Aquatica</taxon>
    </lineage>
</organism>
<dbReference type="SUPFAM" id="SSF54277">
    <property type="entry name" value="CAD &amp; PB1 domains"/>
    <property type="match status" value="1"/>
</dbReference>
<evidence type="ECO:0000313" key="4">
    <source>
        <dbReference type="Proteomes" id="UP001353858"/>
    </source>
</evidence>
<dbReference type="PROSITE" id="PS51745">
    <property type="entry name" value="PB1"/>
    <property type="match status" value="1"/>
</dbReference>
<dbReference type="Proteomes" id="UP001353858">
    <property type="component" value="Unassembled WGS sequence"/>
</dbReference>
<keyword evidence="4" id="KW-1185">Reference proteome</keyword>
<dbReference type="Gene3D" id="3.10.20.90">
    <property type="entry name" value="Phosphatidylinositol 3-kinase Catalytic Subunit, Chain A, domain 1"/>
    <property type="match status" value="1"/>
</dbReference>
<reference evidence="4" key="1">
    <citation type="submission" date="2023-01" db="EMBL/GenBank/DDBJ databases">
        <title>Key to firefly adult light organ development and bioluminescence: homeobox transcription factors regulate luciferase expression and transportation to peroxisome.</title>
        <authorList>
            <person name="Fu X."/>
        </authorList>
    </citation>
    <scope>NUCLEOTIDE SEQUENCE [LARGE SCALE GENOMIC DNA]</scope>
</reference>
<dbReference type="PANTHER" id="PTHR15335">
    <property type="entry name" value="PROTEIN TFG"/>
    <property type="match status" value="1"/>
</dbReference>
<feature type="compositionally biased region" description="Polar residues" evidence="1">
    <location>
        <begin position="302"/>
        <end position="328"/>
    </location>
</feature>
<proteinExistence type="predicted"/>
<sequence length="328" mass="36409">MELKAELDLSGKVIIKVQLGEDIRRIAIHNDAITYNELVLMMQRIFNGKLSANDDISIKYKDEDGDLITINDSSDLSFAIQCSRVLKLIILMNSSIDSEISLSESKTKSTLGHTEIVNIKTQLRNIRDHVNKLLDSLDVTAPINQTNTTEISNMEPPPAEIPSANVKKVNPSEFDPLQEKEANNPPVVTPTPNHETAENRPRSVPVAPTPPISAGVPAPNSNQQPSMADYYNRNSNPGYPQISTYGSIPYPPYTFASTEGYIPPTDHSQVPPSSSVYVNTSQPNLPYQPQQQMYNPGPPTNYPVQQQGNPYSKNYTQPPAQHQYMQPR</sequence>
<feature type="compositionally biased region" description="Polar residues" evidence="1">
    <location>
        <begin position="219"/>
        <end position="235"/>
    </location>
</feature>
<gene>
    <name evidence="3" type="ORF">RN001_014706</name>
</gene>
<protein>
    <recommendedName>
        <fullName evidence="2">PB1 domain-containing protein</fullName>
    </recommendedName>
</protein>
<dbReference type="InterPro" id="IPR000270">
    <property type="entry name" value="PB1_dom"/>
</dbReference>
<evidence type="ECO:0000256" key="1">
    <source>
        <dbReference type="SAM" id="MobiDB-lite"/>
    </source>
</evidence>
<evidence type="ECO:0000259" key="2">
    <source>
        <dbReference type="PROSITE" id="PS51745"/>
    </source>
</evidence>
<dbReference type="InterPro" id="IPR053793">
    <property type="entry name" value="PB1-like"/>
</dbReference>
<dbReference type="SMART" id="SM00666">
    <property type="entry name" value="PB1"/>
    <property type="match status" value="1"/>
</dbReference>
<dbReference type="EMBL" id="JARPUR010000007">
    <property type="protein sequence ID" value="KAK4872677.1"/>
    <property type="molecule type" value="Genomic_DNA"/>
</dbReference>
<name>A0AAN7PPQ1_9COLE</name>
<dbReference type="GO" id="GO:0070971">
    <property type="term" value="C:endoplasmic reticulum exit site"/>
    <property type="evidence" value="ECO:0007669"/>
    <property type="project" value="TreeGrafter"/>
</dbReference>
<dbReference type="CDD" id="cd06401">
    <property type="entry name" value="PB1_TFG"/>
    <property type="match status" value="1"/>
</dbReference>